<dbReference type="AlphaFoldDB" id="A0A7D9JJZ3"/>
<accession>A0A7D9JJZ3</accession>
<dbReference type="PANTHER" id="PTHR47510:SF3">
    <property type="entry name" value="ENDO_EXONUCLEASE_PHOSPHATASE DOMAIN-CONTAINING PROTEIN"/>
    <property type="match status" value="1"/>
</dbReference>
<dbReference type="Pfam" id="PF00078">
    <property type="entry name" value="RVT_1"/>
    <property type="match status" value="1"/>
</dbReference>
<gene>
    <name evidence="1" type="ORF">PACLA_8A061544</name>
</gene>
<comment type="caution">
    <text evidence="1">The sequence shown here is derived from an EMBL/GenBank/DDBJ whole genome shotgun (WGS) entry which is preliminary data.</text>
</comment>
<keyword evidence="2" id="KW-1185">Reference proteome</keyword>
<protein>
    <submittedName>
        <fullName evidence="1">Uncharacterized protein</fullName>
    </submittedName>
</protein>
<proteinExistence type="predicted"/>
<organism evidence="1 2">
    <name type="scientific">Paramuricea clavata</name>
    <name type="common">Red gorgonian</name>
    <name type="synonym">Violescent sea-whip</name>
    <dbReference type="NCBI Taxonomy" id="317549"/>
    <lineage>
        <taxon>Eukaryota</taxon>
        <taxon>Metazoa</taxon>
        <taxon>Cnidaria</taxon>
        <taxon>Anthozoa</taxon>
        <taxon>Octocorallia</taxon>
        <taxon>Malacalcyonacea</taxon>
        <taxon>Plexauridae</taxon>
        <taxon>Paramuricea</taxon>
    </lineage>
</organism>
<name>A0A7D9JJZ3_PARCT</name>
<dbReference type="PROSITE" id="PS50878">
    <property type="entry name" value="RT_POL"/>
    <property type="match status" value="1"/>
</dbReference>
<dbReference type="EMBL" id="CACRXK020017335">
    <property type="protein sequence ID" value="CAB4031069.1"/>
    <property type="molecule type" value="Genomic_DNA"/>
</dbReference>
<evidence type="ECO:0000313" key="1">
    <source>
        <dbReference type="EMBL" id="CAB4031069.1"/>
    </source>
</evidence>
<dbReference type="PANTHER" id="PTHR47510">
    <property type="entry name" value="REVERSE TRANSCRIPTASE DOMAIN-CONTAINING PROTEIN"/>
    <property type="match status" value="1"/>
</dbReference>
<reference evidence="1" key="1">
    <citation type="submission" date="2020-04" db="EMBL/GenBank/DDBJ databases">
        <authorList>
            <person name="Alioto T."/>
            <person name="Alioto T."/>
            <person name="Gomez Garrido J."/>
        </authorList>
    </citation>
    <scope>NUCLEOTIDE SEQUENCE</scope>
    <source>
        <strain evidence="1">A484AB</strain>
    </source>
</reference>
<dbReference type="OrthoDB" id="660550at2759"/>
<sequence length="133" mass="15810">MWKHANVLPVPKESILNSLNQLRPISLTDIIMRLFERNVFKTEIAHVTRHAIDSDQFAYKEGHNSIMALIKCQHTWLRWLEGDAKYVRVLSFHFRKAFDSVPHDILCEKLKKLPINPYVTNWLISFLEDRKQR</sequence>
<dbReference type="Proteomes" id="UP001152795">
    <property type="component" value="Unassembled WGS sequence"/>
</dbReference>
<dbReference type="InterPro" id="IPR000477">
    <property type="entry name" value="RT_dom"/>
</dbReference>
<feature type="non-terminal residue" evidence="1">
    <location>
        <position position="133"/>
    </location>
</feature>
<evidence type="ECO:0000313" key="2">
    <source>
        <dbReference type="Proteomes" id="UP001152795"/>
    </source>
</evidence>